<dbReference type="PANTHER" id="PTHR43046:SF14">
    <property type="entry name" value="MUTT_NUDIX FAMILY PROTEIN"/>
    <property type="match status" value="1"/>
</dbReference>
<dbReference type="PROSITE" id="PS00893">
    <property type="entry name" value="NUDIX_BOX"/>
    <property type="match status" value="1"/>
</dbReference>
<dbReference type="InterPro" id="IPR015797">
    <property type="entry name" value="NUDIX_hydrolase-like_dom_sf"/>
</dbReference>
<evidence type="ECO:0000259" key="3">
    <source>
        <dbReference type="Pfam" id="PF00293"/>
    </source>
</evidence>
<feature type="domain" description="Nudix hydrolase" evidence="3">
    <location>
        <begin position="39"/>
        <end position="137"/>
    </location>
</feature>
<organism evidence="4 5">
    <name type="scientific">Paenibacillus faecis</name>
    <dbReference type="NCBI Taxonomy" id="862114"/>
    <lineage>
        <taxon>Bacteria</taxon>
        <taxon>Bacillati</taxon>
        <taxon>Bacillota</taxon>
        <taxon>Bacilli</taxon>
        <taxon>Bacillales</taxon>
        <taxon>Paenibacillaceae</taxon>
        <taxon>Paenibacillus</taxon>
    </lineage>
</organism>
<gene>
    <name evidence="4" type="ORF">FRY98_01940</name>
</gene>
<dbReference type="AlphaFoldDB" id="A0A5D0CWX8"/>
<dbReference type="InterPro" id="IPR020084">
    <property type="entry name" value="NUDIX_hydrolase_CS"/>
</dbReference>
<reference evidence="4 5" key="1">
    <citation type="submission" date="2019-08" db="EMBL/GenBank/DDBJ databases">
        <title>Genome sequencing of Paenibacillus faecis DSM 23593(T).</title>
        <authorList>
            <person name="Kook J.-K."/>
            <person name="Park S.-N."/>
            <person name="Lim Y.K."/>
        </authorList>
    </citation>
    <scope>NUCLEOTIDE SEQUENCE [LARGE SCALE GENOMIC DNA]</scope>
    <source>
        <strain evidence="4 5">DSM 23593</strain>
    </source>
</reference>
<dbReference type="CDD" id="cd02883">
    <property type="entry name" value="NUDIX_Hydrolase"/>
    <property type="match status" value="1"/>
</dbReference>
<dbReference type="RefSeq" id="WP_148450067.1">
    <property type="nucleotide sequence ID" value="NZ_VSDO01000001.1"/>
</dbReference>
<dbReference type="EMBL" id="VSDO01000001">
    <property type="protein sequence ID" value="TYA14472.1"/>
    <property type="molecule type" value="Genomic_DNA"/>
</dbReference>
<evidence type="ECO:0000313" key="5">
    <source>
        <dbReference type="Proteomes" id="UP000325218"/>
    </source>
</evidence>
<keyword evidence="5" id="KW-1185">Reference proteome</keyword>
<evidence type="ECO:0000313" key="4">
    <source>
        <dbReference type="EMBL" id="TYA14472.1"/>
    </source>
</evidence>
<keyword evidence="2" id="KW-0378">Hydrolase</keyword>
<protein>
    <submittedName>
        <fullName evidence="4">NUDIX domain-containing protein</fullName>
    </submittedName>
</protein>
<proteinExistence type="predicted"/>
<dbReference type="Gene3D" id="3.90.79.10">
    <property type="entry name" value="Nucleoside Triphosphate Pyrophosphohydrolase"/>
    <property type="match status" value="1"/>
</dbReference>
<sequence>MIKRLIKRLPSDLLVRLYTAMPFKGIKNWIVYKAQDKFLVAVLGVITNESSQVLLLNHVYREEPWGIPGGWMELEAPEKGLKREIQEETGLSVEITGIYRAVYQTDPDRVELIFRGEVRGGTFRPCAEISDILYCEVGSWPAGLPDTQKSLIQEVLEKTSV</sequence>
<dbReference type="GO" id="GO:0016787">
    <property type="term" value="F:hydrolase activity"/>
    <property type="evidence" value="ECO:0007669"/>
    <property type="project" value="UniProtKB-KW"/>
</dbReference>
<dbReference type="OrthoDB" id="9787476at2"/>
<dbReference type="Proteomes" id="UP000325218">
    <property type="component" value="Unassembled WGS sequence"/>
</dbReference>
<dbReference type="Pfam" id="PF00293">
    <property type="entry name" value="NUDIX"/>
    <property type="match status" value="1"/>
</dbReference>
<dbReference type="SUPFAM" id="SSF55811">
    <property type="entry name" value="Nudix"/>
    <property type="match status" value="1"/>
</dbReference>
<dbReference type="PANTHER" id="PTHR43046">
    <property type="entry name" value="GDP-MANNOSE MANNOSYL HYDROLASE"/>
    <property type="match status" value="1"/>
</dbReference>
<comment type="caution">
    <text evidence="4">The sequence shown here is derived from an EMBL/GenBank/DDBJ whole genome shotgun (WGS) entry which is preliminary data.</text>
</comment>
<accession>A0A5D0CWX8</accession>
<dbReference type="InterPro" id="IPR000086">
    <property type="entry name" value="NUDIX_hydrolase_dom"/>
</dbReference>
<evidence type="ECO:0000256" key="1">
    <source>
        <dbReference type="ARBA" id="ARBA00001946"/>
    </source>
</evidence>
<comment type="cofactor">
    <cofactor evidence="1">
        <name>Mg(2+)</name>
        <dbReference type="ChEBI" id="CHEBI:18420"/>
    </cofactor>
</comment>
<name>A0A5D0CWX8_9BACL</name>
<evidence type="ECO:0000256" key="2">
    <source>
        <dbReference type="ARBA" id="ARBA00022801"/>
    </source>
</evidence>